<gene>
    <name evidence="1" type="ORF">KME07_01220</name>
</gene>
<organism evidence="1 2">
    <name type="scientific">Pegethrix bostrychoides GSE-TBD4-15B</name>
    <dbReference type="NCBI Taxonomy" id="2839662"/>
    <lineage>
        <taxon>Bacteria</taxon>
        <taxon>Bacillati</taxon>
        <taxon>Cyanobacteriota</taxon>
        <taxon>Cyanophyceae</taxon>
        <taxon>Oculatellales</taxon>
        <taxon>Oculatellaceae</taxon>
        <taxon>Pegethrix</taxon>
    </lineage>
</organism>
<name>A0A951P7Y3_9CYAN</name>
<accession>A0A951P7Y3</accession>
<evidence type="ECO:0000313" key="2">
    <source>
        <dbReference type="Proteomes" id="UP000707356"/>
    </source>
</evidence>
<dbReference type="AlphaFoldDB" id="A0A951P7Y3"/>
<comment type="caution">
    <text evidence="1">The sequence shown here is derived from an EMBL/GenBank/DDBJ whole genome shotgun (WGS) entry which is preliminary data.</text>
</comment>
<protein>
    <submittedName>
        <fullName evidence="1">Uncharacterized protein</fullName>
    </submittedName>
</protein>
<evidence type="ECO:0000313" key="1">
    <source>
        <dbReference type="EMBL" id="MBW4464045.1"/>
    </source>
</evidence>
<reference evidence="1" key="1">
    <citation type="submission" date="2021-05" db="EMBL/GenBank/DDBJ databases">
        <authorList>
            <person name="Pietrasiak N."/>
            <person name="Ward R."/>
            <person name="Stajich J.E."/>
            <person name="Kurbessoian T."/>
        </authorList>
    </citation>
    <scope>NUCLEOTIDE SEQUENCE</scope>
    <source>
        <strain evidence="1">GSE-TBD4-15B</strain>
    </source>
</reference>
<sequence length="78" mass="8580">MKLPPIHFASGGAEALEFYELLSTLNPNFRPVVLSWGAGFDSTALLIEYILNPESRDFPLENLIVIHSVVGGEPARLK</sequence>
<dbReference type="Proteomes" id="UP000707356">
    <property type="component" value="Unassembled WGS sequence"/>
</dbReference>
<dbReference type="EMBL" id="JAHHHV010000004">
    <property type="protein sequence ID" value="MBW4464045.1"/>
    <property type="molecule type" value="Genomic_DNA"/>
</dbReference>
<proteinExistence type="predicted"/>
<reference evidence="1" key="2">
    <citation type="journal article" date="2022" name="Microbiol. Resour. Announc.">
        <title>Metagenome Sequencing to Explore Phylogenomics of Terrestrial Cyanobacteria.</title>
        <authorList>
            <person name="Ward R.D."/>
            <person name="Stajich J.E."/>
            <person name="Johansen J.R."/>
            <person name="Huntemann M."/>
            <person name="Clum A."/>
            <person name="Foster B."/>
            <person name="Foster B."/>
            <person name="Roux S."/>
            <person name="Palaniappan K."/>
            <person name="Varghese N."/>
            <person name="Mukherjee S."/>
            <person name="Reddy T.B.K."/>
            <person name="Daum C."/>
            <person name="Copeland A."/>
            <person name="Chen I.A."/>
            <person name="Ivanova N.N."/>
            <person name="Kyrpides N.C."/>
            <person name="Shapiro N."/>
            <person name="Eloe-Fadrosh E.A."/>
            <person name="Pietrasiak N."/>
        </authorList>
    </citation>
    <scope>NUCLEOTIDE SEQUENCE</scope>
    <source>
        <strain evidence="1">GSE-TBD4-15B</strain>
    </source>
</reference>